<dbReference type="AlphaFoldDB" id="A0A7S4U8G2"/>
<dbReference type="SMART" id="SM00356">
    <property type="entry name" value="ZnF_C3H1"/>
    <property type="match status" value="3"/>
</dbReference>
<feature type="region of interest" description="Disordered" evidence="2">
    <location>
        <begin position="79"/>
        <end position="184"/>
    </location>
</feature>
<feature type="compositionally biased region" description="Basic and acidic residues" evidence="2">
    <location>
        <begin position="144"/>
        <end position="153"/>
    </location>
</feature>
<feature type="domain" description="C3H1-type" evidence="3">
    <location>
        <begin position="1"/>
        <end position="24"/>
    </location>
</feature>
<keyword evidence="1" id="KW-0863">Zinc-finger</keyword>
<keyword evidence="1" id="KW-0479">Metal-binding</keyword>
<evidence type="ECO:0000259" key="3">
    <source>
        <dbReference type="PROSITE" id="PS50103"/>
    </source>
</evidence>
<evidence type="ECO:0000256" key="2">
    <source>
        <dbReference type="SAM" id="MobiDB-lite"/>
    </source>
</evidence>
<dbReference type="GO" id="GO:0005634">
    <property type="term" value="C:nucleus"/>
    <property type="evidence" value="ECO:0007669"/>
    <property type="project" value="TreeGrafter"/>
</dbReference>
<dbReference type="GO" id="GO:0008270">
    <property type="term" value="F:zinc ion binding"/>
    <property type="evidence" value="ECO:0007669"/>
    <property type="project" value="UniProtKB-KW"/>
</dbReference>
<accession>A0A7S4U8G2</accession>
<dbReference type="PANTHER" id="PTHR46156">
    <property type="entry name" value="CCCH ZINGC FINGER"/>
    <property type="match status" value="1"/>
</dbReference>
<name>A0A7S4U8G2_9EUKA</name>
<feature type="zinc finger region" description="C3H1-type" evidence="1">
    <location>
        <begin position="1"/>
        <end position="24"/>
    </location>
</feature>
<feature type="compositionally biased region" description="Basic and acidic residues" evidence="2">
    <location>
        <begin position="125"/>
        <end position="137"/>
    </location>
</feature>
<feature type="zinc finger region" description="C3H1-type" evidence="1">
    <location>
        <begin position="25"/>
        <end position="52"/>
    </location>
</feature>
<organism evidence="4">
    <name type="scientific">Paramoeba aestuarina</name>
    <dbReference type="NCBI Taxonomy" id="180227"/>
    <lineage>
        <taxon>Eukaryota</taxon>
        <taxon>Amoebozoa</taxon>
        <taxon>Discosea</taxon>
        <taxon>Flabellinia</taxon>
        <taxon>Dactylopodida</taxon>
        <taxon>Paramoebidae</taxon>
        <taxon>Paramoeba</taxon>
    </lineage>
</organism>
<dbReference type="InterPro" id="IPR000571">
    <property type="entry name" value="Znf_CCCH"/>
</dbReference>
<sequence>MPVCRSFLAGTCFEEDCPYSHVYVDPAADVCDDFLKGFCPHGSKCKQKHIDYCQSYRLYGFCPQGDNCKLKFSHRPKRNADKTLPPSFSPSLCPSSSSPHPTPPLSLSSPPPSPSLSDLYLNPIEKCKKEEAKEGGENRGINQKGDREGERKGTKGGGFLPQFLDDSEEWGRWRDSIMEEEGGE</sequence>
<dbReference type="PROSITE" id="PS50103">
    <property type="entry name" value="ZF_C3H1"/>
    <property type="match status" value="2"/>
</dbReference>
<dbReference type="Gene3D" id="4.10.1000.10">
    <property type="entry name" value="Zinc finger, CCCH-type"/>
    <property type="match status" value="1"/>
</dbReference>
<reference evidence="4" key="1">
    <citation type="submission" date="2021-01" db="EMBL/GenBank/DDBJ databases">
        <authorList>
            <person name="Corre E."/>
            <person name="Pelletier E."/>
            <person name="Niang G."/>
            <person name="Scheremetjew M."/>
            <person name="Finn R."/>
            <person name="Kale V."/>
            <person name="Holt S."/>
            <person name="Cochrane G."/>
            <person name="Meng A."/>
            <person name="Brown T."/>
            <person name="Cohen L."/>
        </authorList>
    </citation>
    <scope>NUCLEOTIDE SEQUENCE</scope>
    <source>
        <strain evidence="4">SoJaBio B1-5/56/2</strain>
    </source>
</reference>
<evidence type="ECO:0000313" key="4">
    <source>
        <dbReference type="EMBL" id="CAE2338635.1"/>
    </source>
</evidence>
<feature type="compositionally biased region" description="Pro residues" evidence="2">
    <location>
        <begin position="100"/>
        <end position="114"/>
    </location>
</feature>
<feature type="domain" description="C3H1-type" evidence="3">
    <location>
        <begin position="25"/>
        <end position="52"/>
    </location>
</feature>
<keyword evidence="1" id="KW-0862">Zinc</keyword>
<feature type="compositionally biased region" description="Low complexity" evidence="2">
    <location>
        <begin position="84"/>
        <end position="99"/>
    </location>
</feature>
<proteinExistence type="predicted"/>
<gene>
    <name evidence="4" type="ORF">NAES01612_LOCUS25242</name>
</gene>
<protein>
    <recommendedName>
        <fullName evidence="3">C3H1-type domain-containing protein</fullName>
    </recommendedName>
</protein>
<evidence type="ECO:0000256" key="1">
    <source>
        <dbReference type="PROSITE-ProRule" id="PRU00723"/>
    </source>
</evidence>
<dbReference type="Pfam" id="PF00642">
    <property type="entry name" value="zf-CCCH"/>
    <property type="match status" value="1"/>
</dbReference>
<dbReference type="PANTHER" id="PTHR46156:SF1">
    <property type="entry name" value="ZINC FINGER CCCH DOMAIN-CONTAINING PROTEIN 3"/>
    <property type="match status" value="1"/>
</dbReference>
<dbReference type="EMBL" id="HBKR01038678">
    <property type="protein sequence ID" value="CAE2338635.1"/>
    <property type="molecule type" value="Transcribed_RNA"/>
</dbReference>